<organism evidence="2 3">
    <name type="scientific">Didymodactylos carnosus</name>
    <dbReference type="NCBI Taxonomy" id="1234261"/>
    <lineage>
        <taxon>Eukaryota</taxon>
        <taxon>Metazoa</taxon>
        <taxon>Spiralia</taxon>
        <taxon>Gnathifera</taxon>
        <taxon>Rotifera</taxon>
        <taxon>Eurotatoria</taxon>
        <taxon>Bdelloidea</taxon>
        <taxon>Philodinida</taxon>
        <taxon>Philodinidae</taxon>
        <taxon>Didymodactylos</taxon>
    </lineage>
</organism>
<protein>
    <recommendedName>
        <fullName evidence="4">Reverse transcriptase domain-containing protein</fullName>
    </recommendedName>
</protein>
<evidence type="ECO:0000313" key="1">
    <source>
        <dbReference type="EMBL" id="CAF1617254.1"/>
    </source>
</evidence>
<evidence type="ECO:0000313" key="2">
    <source>
        <dbReference type="EMBL" id="CAF4434645.1"/>
    </source>
</evidence>
<name>A0A8S2WFZ9_9BILA</name>
<evidence type="ECO:0008006" key="4">
    <source>
        <dbReference type="Google" id="ProtNLM"/>
    </source>
</evidence>
<feature type="non-terminal residue" evidence="2">
    <location>
        <position position="1"/>
    </location>
</feature>
<reference evidence="2" key="1">
    <citation type="submission" date="2021-02" db="EMBL/GenBank/DDBJ databases">
        <authorList>
            <person name="Nowell W R."/>
        </authorList>
    </citation>
    <scope>NUCLEOTIDE SEQUENCE</scope>
</reference>
<dbReference type="EMBL" id="CAJOBA010079486">
    <property type="protein sequence ID" value="CAF4434645.1"/>
    <property type="molecule type" value="Genomic_DNA"/>
</dbReference>
<accession>A0A8S2WFZ9</accession>
<dbReference type="AlphaFoldDB" id="A0A8S2WFZ9"/>
<proteinExistence type="predicted"/>
<dbReference type="Proteomes" id="UP000677228">
    <property type="component" value="Unassembled WGS sequence"/>
</dbReference>
<gene>
    <name evidence="1" type="ORF">OVA965_LOCUS42997</name>
    <name evidence="2" type="ORF">TMI583_LOCUS45086</name>
</gene>
<sequence length="79" mass="9692">MTGEFYSRHIDDIFMIWSKTEKDLIKFLDEANTWHSNIKLDYKIVFIDKQFRKFSIEYMSSTLSFLSIINDEQQFKRIR</sequence>
<evidence type="ECO:0000313" key="3">
    <source>
        <dbReference type="Proteomes" id="UP000682733"/>
    </source>
</evidence>
<dbReference type="Proteomes" id="UP000682733">
    <property type="component" value="Unassembled WGS sequence"/>
</dbReference>
<dbReference type="EMBL" id="CAJNOK010054864">
    <property type="protein sequence ID" value="CAF1617254.1"/>
    <property type="molecule type" value="Genomic_DNA"/>
</dbReference>
<comment type="caution">
    <text evidence="2">The sequence shown here is derived from an EMBL/GenBank/DDBJ whole genome shotgun (WGS) entry which is preliminary data.</text>
</comment>